<proteinExistence type="predicted"/>
<evidence type="ECO:0000313" key="2">
    <source>
        <dbReference type="EMBL" id="KAK1366849.1"/>
    </source>
</evidence>
<dbReference type="EMBL" id="JAUIZM010000009">
    <property type="protein sequence ID" value="KAK1366849.1"/>
    <property type="molecule type" value="Genomic_DNA"/>
</dbReference>
<sequence length="189" mass="22049">MKRAAEDQGIKRRKKSRKRAESKDGDVTSTKSGKWIEMADYYMSSRKRAKSKKGVDKAEEEILQMSSSSKKGEEIVQMSSSPLTDDKESCFLGAGNFFDKSSEEDSEEEKKHVRRSPVYIKRFADRVKLEFCGIKVKENEPEEESDEELLRECDRNEVDHGYNYVLKKRFRAITNPINLNFCRKWNEIL</sequence>
<gene>
    <name evidence="2" type="ORF">POM88_042410</name>
</gene>
<accession>A0AAD8HGM6</accession>
<dbReference type="AlphaFoldDB" id="A0AAD8HGM6"/>
<name>A0AAD8HGM6_9APIA</name>
<dbReference type="Proteomes" id="UP001237642">
    <property type="component" value="Unassembled WGS sequence"/>
</dbReference>
<evidence type="ECO:0000256" key="1">
    <source>
        <dbReference type="SAM" id="MobiDB-lite"/>
    </source>
</evidence>
<keyword evidence="3" id="KW-1185">Reference proteome</keyword>
<feature type="region of interest" description="Disordered" evidence="1">
    <location>
        <begin position="1"/>
        <end position="30"/>
    </location>
</feature>
<reference evidence="2" key="2">
    <citation type="submission" date="2023-05" db="EMBL/GenBank/DDBJ databases">
        <authorList>
            <person name="Schelkunov M.I."/>
        </authorList>
    </citation>
    <scope>NUCLEOTIDE SEQUENCE</scope>
    <source>
        <strain evidence="2">Hsosn_3</strain>
        <tissue evidence="2">Leaf</tissue>
    </source>
</reference>
<protein>
    <submittedName>
        <fullName evidence="2">Uncharacterized protein</fullName>
    </submittedName>
</protein>
<organism evidence="2 3">
    <name type="scientific">Heracleum sosnowskyi</name>
    <dbReference type="NCBI Taxonomy" id="360622"/>
    <lineage>
        <taxon>Eukaryota</taxon>
        <taxon>Viridiplantae</taxon>
        <taxon>Streptophyta</taxon>
        <taxon>Embryophyta</taxon>
        <taxon>Tracheophyta</taxon>
        <taxon>Spermatophyta</taxon>
        <taxon>Magnoliopsida</taxon>
        <taxon>eudicotyledons</taxon>
        <taxon>Gunneridae</taxon>
        <taxon>Pentapetalae</taxon>
        <taxon>asterids</taxon>
        <taxon>campanulids</taxon>
        <taxon>Apiales</taxon>
        <taxon>Apiaceae</taxon>
        <taxon>Apioideae</taxon>
        <taxon>apioid superclade</taxon>
        <taxon>Tordylieae</taxon>
        <taxon>Tordyliinae</taxon>
        <taxon>Heracleum</taxon>
    </lineage>
</organism>
<feature type="compositionally biased region" description="Basic and acidic residues" evidence="1">
    <location>
        <begin position="1"/>
        <end position="10"/>
    </location>
</feature>
<comment type="caution">
    <text evidence="2">The sequence shown here is derived from an EMBL/GenBank/DDBJ whole genome shotgun (WGS) entry which is preliminary data.</text>
</comment>
<evidence type="ECO:0000313" key="3">
    <source>
        <dbReference type="Proteomes" id="UP001237642"/>
    </source>
</evidence>
<reference evidence="2" key="1">
    <citation type="submission" date="2023-02" db="EMBL/GenBank/DDBJ databases">
        <title>Genome of toxic invasive species Heracleum sosnowskyi carries increased number of genes despite the absence of recent whole-genome duplications.</title>
        <authorList>
            <person name="Schelkunov M."/>
            <person name="Shtratnikova V."/>
            <person name="Makarenko M."/>
            <person name="Klepikova A."/>
            <person name="Omelchenko D."/>
            <person name="Novikova G."/>
            <person name="Obukhova E."/>
            <person name="Bogdanov V."/>
            <person name="Penin A."/>
            <person name="Logacheva M."/>
        </authorList>
    </citation>
    <scope>NUCLEOTIDE SEQUENCE</scope>
    <source>
        <strain evidence="2">Hsosn_3</strain>
        <tissue evidence="2">Leaf</tissue>
    </source>
</reference>
<feature type="region of interest" description="Disordered" evidence="1">
    <location>
        <begin position="45"/>
        <end position="86"/>
    </location>
</feature>